<dbReference type="STRING" id="886293.Sinac_3512"/>
<dbReference type="HOGENOM" id="CLU_594331_0_0_0"/>
<gene>
    <name evidence="2" type="ordered locus">Sinac_3512</name>
</gene>
<keyword evidence="3" id="KW-1185">Reference proteome</keyword>
<organism evidence="2 3">
    <name type="scientific">Singulisphaera acidiphila (strain ATCC BAA-1392 / DSM 18658 / VKM B-2454 / MOB10)</name>
    <dbReference type="NCBI Taxonomy" id="886293"/>
    <lineage>
        <taxon>Bacteria</taxon>
        <taxon>Pseudomonadati</taxon>
        <taxon>Planctomycetota</taxon>
        <taxon>Planctomycetia</taxon>
        <taxon>Isosphaerales</taxon>
        <taxon>Isosphaeraceae</taxon>
        <taxon>Singulisphaera</taxon>
    </lineage>
</organism>
<feature type="region of interest" description="Disordered" evidence="1">
    <location>
        <begin position="437"/>
        <end position="460"/>
    </location>
</feature>
<evidence type="ECO:0000313" key="3">
    <source>
        <dbReference type="Proteomes" id="UP000010798"/>
    </source>
</evidence>
<dbReference type="Proteomes" id="UP000010798">
    <property type="component" value="Chromosome"/>
</dbReference>
<dbReference type="EMBL" id="CP003364">
    <property type="protein sequence ID" value="AGA27768.1"/>
    <property type="molecule type" value="Genomic_DNA"/>
</dbReference>
<dbReference type="AlphaFoldDB" id="L0DG26"/>
<dbReference type="RefSeq" id="WP_015246912.1">
    <property type="nucleotide sequence ID" value="NC_019892.1"/>
</dbReference>
<evidence type="ECO:0000256" key="1">
    <source>
        <dbReference type="SAM" id="MobiDB-lite"/>
    </source>
</evidence>
<evidence type="ECO:0000313" key="2">
    <source>
        <dbReference type="EMBL" id="AGA27768.1"/>
    </source>
</evidence>
<dbReference type="KEGG" id="saci:Sinac_3512"/>
<sequence>MSTDGLSSSDMTSRRPRSRPDYWPVRLRILRRLAVLFLVGLLLATFGVGLYRAIRMLGLPDVGDPFGPPAPPQRTSTVGPNHVDTLYQQAIGTLKPLNTISDRGVTKLNLLLTWAQANPALRQWVQDNDSTSEFFRQAAELPGASGEPGPTSGSGPLSKAGSPFHELVWLALLSGSRQAEAKDMAAAWRWYRAALASTYAWRHDHQEYGRFLAQEARGSIAILINAWAEDPAVTPAMLRQALDEVIPLQKRIPTDVSTLRDGYHRLILEIDNGLWSTPQDAPWTAGVAGYELPMNLTGTLWACRRFLDDEPERSRRVIRLAFANWQARFALPAQLRPKPSIKASAQRRQSTSSVVFFMAGPNAPESARRMSPRRLAAWFETTDDARFPLAEFWWMFQSTRLREQAGHAALLIHLAEQLYLREHGKLPPNPEVLIGPYLKSLPDDGSSERDDGTIPTLHDS</sequence>
<proteinExistence type="predicted"/>
<accession>L0DG26</accession>
<reference evidence="2 3" key="1">
    <citation type="submission" date="2012-02" db="EMBL/GenBank/DDBJ databases">
        <title>Complete sequence of chromosome of Singulisphaera acidiphila DSM 18658.</title>
        <authorList>
            <consortium name="US DOE Joint Genome Institute (JGI-PGF)"/>
            <person name="Lucas S."/>
            <person name="Copeland A."/>
            <person name="Lapidus A."/>
            <person name="Glavina del Rio T."/>
            <person name="Dalin E."/>
            <person name="Tice H."/>
            <person name="Bruce D."/>
            <person name="Goodwin L."/>
            <person name="Pitluck S."/>
            <person name="Peters L."/>
            <person name="Ovchinnikova G."/>
            <person name="Chertkov O."/>
            <person name="Kyrpides N."/>
            <person name="Mavromatis K."/>
            <person name="Ivanova N."/>
            <person name="Brettin T."/>
            <person name="Detter J.C."/>
            <person name="Han C."/>
            <person name="Larimer F."/>
            <person name="Land M."/>
            <person name="Hauser L."/>
            <person name="Markowitz V."/>
            <person name="Cheng J.-F."/>
            <person name="Hugenholtz P."/>
            <person name="Woyke T."/>
            <person name="Wu D."/>
            <person name="Tindall B."/>
            <person name="Pomrenke H."/>
            <person name="Brambilla E."/>
            <person name="Klenk H.-P."/>
            <person name="Eisen J.A."/>
        </authorList>
    </citation>
    <scope>NUCLEOTIDE SEQUENCE [LARGE SCALE GENOMIC DNA]</scope>
    <source>
        <strain evidence="3">ATCC BAA-1392 / DSM 18658 / VKM B-2454 / MOB10</strain>
    </source>
</reference>
<feature type="compositionally biased region" description="Basic and acidic residues" evidence="1">
    <location>
        <begin position="446"/>
        <end position="460"/>
    </location>
</feature>
<protein>
    <submittedName>
        <fullName evidence="2">Uncharacterized protein</fullName>
    </submittedName>
</protein>
<name>L0DG26_SINAD</name>
<dbReference type="OrthoDB" id="273311at2"/>